<dbReference type="AlphaFoldDB" id="A0A6C0KQH9"/>
<keyword evidence="1" id="KW-0812">Transmembrane</keyword>
<feature type="transmembrane region" description="Helical" evidence="1">
    <location>
        <begin position="34"/>
        <end position="53"/>
    </location>
</feature>
<reference evidence="2" key="1">
    <citation type="journal article" date="2020" name="Nature">
        <title>Giant virus diversity and host interactions through global metagenomics.</title>
        <authorList>
            <person name="Schulz F."/>
            <person name="Roux S."/>
            <person name="Paez-Espino D."/>
            <person name="Jungbluth S."/>
            <person name="Walsh D.A."/>
            <person name="Denef V.J."/>
            <person name="McMahon K.D."/>
            <person name="Konstantinidis K.T."/>
            <person name="Eloe-Fadrosh E.A."/>
            <person name="Kyrpides N.C."/>
            <person name="Woyke T."/>
        </authorList>
    </citation>
    <scope>NUCLEOTIDE SEQUENCE</scope>
    <source>
        <strain evidence="2">GVMAG-S-3300013014-113</strain>
    </source>
</reference>
<sequence length="78" mass="8803">MNFIVPTLSISIMYVIFKIIDTKYITKDDRSVKLITKDGLVVFLAGAITMFLLEKFKFSHMMGGSKESLSAFTNSPDF</sequence>
<keyword evidence="1" id="KW-0472">Membrane</keyword>
<keyword evidence="1" id="KW-1133">Transmembrane helix</keyword>
<evidence type="ECO:0000256" key="1">
    <source>
        <dbReference type="SAM" id="Phobius"/>
    </source>
</evidence>
<name>A0A6C0KQH9_9ZZZZ</name>
<protein>
    <submittedName>
        <fullName evidence="2">Uncharacterized protein</fullName>
    </submittedName>
</protein>
<accession>A0A6C0KQH9</accession>
<proteinExistence type="predicted"/>
<evidence type="ECO:0000313" key="2">
    <source>
        <dbReference type="EMBL" id="QHU19533.1"/>
    </source>
</evidence>
<dbReference type="EMBL" id="MN740952">
    <property type="protein sequence ID" value="QHU19533.1"/>
    <property type="molecule type" value="Genomic_DNA"/>
</dbReference>
<organism evidence="2">
    <name type="scientific">viral metagenome</name>
    <dbReference type="NCBI Taxonomy" id="1070528"/>
    <lineage>
        <taxon>unclassified sequences</taxon>
        <taxon>metagenomes</taxon>
        <taxon>organismal metagenomes</taxon>
    </lineage>
</organism>